<gene>
    <name evidence="1" type="ORF">SK854_26320</name>
</gene>
<name>A0ABU4V3V7_9PSEU</name>
<organism evidence="1 2">
    <name type="scientific">Lentzea sokolovensis</name>
    <dbReference type="NCBI Taxonomy" id="3095429"/>
    <lineage>
        <taxon>Bacteria</taxon>
        <taxon>Bacillati</taxon>
        <taxon>Actinomycetota</taxon>
        <taxon>Actinomycetes</taxon>
        <taxon>Pseudonocardiales</taxon>
        <taxon>Pseudonocardiaceae</taxon>
        <taxon>Lentzea</taxon>
    </lineage>
</organism>
<sequence length="161" mass="17551">MGRSEIVNVAGLAGEERLEFVLEVAIHPFTIEVLEPGHLASTISGRDVRECFDALRRQLEDHGILLCCMGSRPDVWSSGMLHQFSDGREAYLHREGEKATNDDVVDIFAPTDASEVVTLEEQRAAFLDAHPILKERLIAKGAVPAPGTAPSSSAEDQQDSL</sequence>
<proteinExistence type="predicted"/>
<comment type="caution">
    <text evidence="1">The sequence shown here is derived from an EMBL/GenBank/DDBJ whole genome shotgun (WGS) entry which is preliminary data.</text>
</comment>
<evidence type="ECO:0000313" key="1">
    <source>
        <dbReference type="EMBL" id="MDX8145653.1"/>
    </source>
</evidence>
<keyword evidence="2" id="KW-1185">Reference proteome</keyword>
<dbReference type="EMBL" id="JAXAVU010000010">
    <property type="protein sequence ID" value="MDX8145653.1"/>
    <property type="molecule type" value="Genomic_DNA"/>
</dbReference>
<accession>A0ABU4V3V7</accession>
<evidence type="ECO:0000313" key="2">
    <source>
        <dbReference type="Proteomes" id="UP001285352"/>
    </source>
</evidence>
<dbReference type="RefSeq" id="WP_319977765.1">
    <property type="nucleotide sequence ID" value="NZ_JAXAVU010000010.1"/>
</dbReference>
<reference evidence="1 2" key="1">
    <citation type="submission" date="2023-11" db="EMBL/GenBank/DDBJ databases">
        <title>Lentzea sokolovensis, sp. nov., Lentzea kristufkii, sp. nov., and Lentzea miocenensis, sp. nov., rare actinobacteria from Sokolov Coal Basin, Miocene lacustrine sediment, Czech Republic.</title>
        <authorList>
            <person name="Lara A."/>
            <person name="Kotroba L."/>
            <person name="Nouioui I."/>
            <person name="Neumann-Schaal M."/>
            <person name="Mast Y."/>
            <person name="Chronakova A."/>
        </authorList>
    </citation>
    <scope>NUCLEOTIDE SEQUENCE [LARGE SCALE GENOMIC DNA]</scope>
    <source>
        <strain evidence="1 2">BCCO 10_0061</strain>
    </source>
</reference>
<protein>
    <submittedName>
        <fullName evidence="1">Uncharacterized protein</fullName>
    </submittedName>
</protein>
<dbReference type="Proteomes" id="UP001285352">
    <property type="component" value="Unassembled WGS sequence"/>
</dbReference>
<reference evidence="1 2" key="2">
    <citation type="submission" date="2023-11" db="EMBL/GenBank/DDBJ databases">
        <authorList>
            <person name="Lara A.C."/>
            <person name="Chronakova A."/>
        </authorList>
    </citation>
    <scope>NUCLEOTIDE SEQUENCE [LARGE SCALE GENOMIC DNA]</scope>
    <source>
        <strain evidence="1 2">BCCO 10_0061</strain>
    </source>
</reference>